<dbReference type="InterPro" id="IPR035906">
    <property type="entry name" value="MetI-like_sf"/>
</dbReference>
<dbReference type="RefSeq" id="WP_086602581.1">
    <property type="nucleotide sequence ID" value="NZ_NGFN01000135.1"/>
</dbReference>
<comment type="caution">
    <text evidence="10">The sequence shown here is derived from an EMBL/GenBank/DDBJ whole genome shotgun (WGS) entry which is preliminary data.</text>
</comment>
<dbReference type="EMBL" id="NGFN01000135">
    <property type="protein sequence ID" value="OUD01153.1"/>
    <property type="molecule type" value="Genomic_DNA"/>
</dbReference>
<dbReference type="PROSITE" id="PS50928">
    <property type="entry name" value="ABC_TM1"/>
    <property type="match status" value="1"/>
</dbReference>
<evidence type="ECO:0000256" key="6">
    <source>
        <dbReference type="ARBA" id="ARBA00023136"/>
    </source>
</evidence>
<comment type="subcellular location">
    <subcellularLocation>
        <location evidence="1 7">Cell membrane</location>
        <topology evidence="1 7">Multi-pass membrane protein</topology>
    </subcellularLocation>
</comment>
<reference evidence="10 11" key="1">
    <citation type="submission" date="2017-05" db="EMBL/GenBank/DDBJ databases">
        <title>Biotechnological potential of actinobacteria isolated from South African environments.</title>
        <authorList>
            <person name="Le Roes-Hill M."/>
            <person name="Prins A."/>
            <person name="Durrell K.A."/>
        </authorList>
    </citation>
    <scope>NUCLEOTIDE SEQUENCE [LARGE SCALE GENOMIC DNA]</scope>
    <source>
        <strain evidence="10 11">HMC13</strain>
    </source>
</reference>
<evidence type="ECO:0000256" key="1">
    <source>
        <dbReference type="ARBA" id="ARBA00004651"/>
    </source>
</evidence>
<dbReference type="SUPFAM" id="SSF161098">
    <property type="entry name" value="MetI-like"/>
    <property type="match status" value="1"/>
</dbReference>
<feature type="region of interest" description="Disordered" evidence="8">
    <location>
        <begin position="1"/>
        <end position="21"/>
    </location>
</feature>
<evidence type="ECO:0000259" key="9">
    <source>
        <dbReference type="PROSITE" id="PS50928"/>
    </source>
</evidence>
<dbReference type="Proteomes" id="UP000195105">
    <property type="component" value="Unassembled WGS sequence"/>
</dbReference>
<feature type="transmembrane region" description="Helical" evidence="7">
    <location>
        <begin position="271"/>
        <end position="295"/>
    </location>
</feature>
<organism evidence="10 11">
    <name type="scientific">Streptomyces swartbergensis</name>
    <dbReference type="NCBI Taxonomy" id="487165"/>
    <lineage>
        <taxon>Bacteria</taxon>
        <taxon>Bacillati</taxon>
        <taxon>Actinomycetota</taxon>
        <taxon>Actinomycetes</taxon>
        <taxon>Kitasatosporales</taxon>
        <taxon>Streptomycetaceae</taxon>
        <taxon>Streptomyces</taxon>
    </lineage>
</organism>
<feature type="transmembrane region" description="Helical" evidence="7">
    <location>
        <begin position="158"/>
        <end position="185"/>
    </location>
</feature>
<feature type="compositionally biased region" description="Pro residues" evidence="8">
    <location>
        <begin position="1"/>
        <end position="19"/>
    </location>
</feature>
<keyword evidence="5 7" id="KW-1133">Transmembrane helix</keyword>
<keyword evidence="2 7" id="KW-0813">Transport</keyword>
<dbReference type="CDD" id="cd06261">
    <property type="entry name" value="TM_PBP2"/>
    <property type="match status" value="1"/>
</dbReference>
<dbReference type="GO" id="GO:0055085">
    <property type="term" value="P:transmembrane transport"/>
    <property type="evidence" value="ECO:0007669"/>
    <property type="project" value="InterPro"/>
</dbReference>
<evidence type="ECO:0000256" key="5">
    <source>
        <dbReference type="ARBA" id="ARBA00022989"/>
    </source>
</evidence>
<evidence type="ECO:0000313" key="11">
    <source>
        <dbReference type="Proteomes" id="UP000195105"/>
    </source>
</evidence>
<dbReference type="InterPro" id="IPR045621">
    <property type="entry name" value="BPD_transp_1_N"/>
</dbReference>
<gene>
    <name evidence="10" type="ORF">CA983_21710</name>
</gene>
<comment type="similarity">
    <text evidence="7">Belongs to the binding-protein-dependent transport system permease family.</text>
</comment>
<feature type="domain" description="ABC transmembrane type-1" evidence="9">
    <location>
        <begin position="119"/>
        <end position="324"/>
    </location>
</feature>
<dbReference type="GO" id="GO:0005886">
    <property type="term" value="C:plasma membrane"/>
    <property type="evidence" value="ECO:0007669"/>
    <property type="project" value="UniProtKB-SubCell"/>
</dbReference>
<evidence type="ECO:0000256" key="7">
    <source>
        <dbReference type="RuleBase" id="RU363032"/>
    </source>
</evidence>
<accession>A0A243S1J3</accession>
<feature type="transmembrane region" description="Helical" evidence="7">
    <location>
        <begin position="307"/>
        <end position="331"/>
    </location>
</feature>
<feature type="transmembrane region" description="Helical" evidence="7">
    <location>
        <begin position="205"/>
        <end position="224"/>
    </location>
</feature>
<evidence type="ECO:0000256" key="8">
    <source>
        <dbReference type="SAM" id="MobiDB-lite"/>
    </source>
</evidence>
<dbReference type="Pfam" id="PF00528">
    <property type="entry name" value="BPD_transp_1"/>
    <property type="match status" value="1"/>
</dbReference>
<dbReference type="InterPro" id="IPR000515">
    <property type="entry name" value="MetI-like"/>
</dbReference>
<name>A0A243S1J3_9ACTN</name>
<dbReference type="PANTHER" id="PTHR43163">
    <property type="entry name" value="DIPEPTIDE TRANSPORT SYSTEM PERMEASE PROTEIN DPPB-RELATED"/>
    <property type="match status" value="1"/>
</dbReference>
<feature type="transmembrane region" description="Helical" evidence="7">
    <location>
        <begin position="123"/>
        <end position="146"/>
    </location>
</feature>
<dbReference type="Gene3D" id="1.10.3720.10">
    <property type="entry name" value="MetI-like"/>
    <property type="match status" value="1"/>
</dbReference>
<protein>
    <recommendedName>
        <fullName evidence="9">ABC transmembrane type-1 domain-containing protein</fullName>
    </recommendedName>
</protein>
<evidence type="ECO:0000256" key="3">
    <source>
        <dbReference type="ARBA" id="ARBA00022475"/>
    </source>
</evidence>
<evidence type="ECO:0000256" key="2">
    <source>
        <dbReference type="ARBA" id="ARBA00022448"/>
    </source>
</evidence>
<keyword evidence="3" id="KW-1003">Cell membrane</keyword>
<dbReference type="Pfam" id="PF19300">
    <property type="entry name" value="BPD_transp_1_N"/>
    <property type="match status" value="1"/>
</dbReference>
<evidence type="ECO:0000313" key="10">
    <source>
        <dbReference type="EMBL" id="OUD01153.1"/>
    </source>
</evidence>
<proteinExistence type="inferred from homology"/>
<evidence type="ECO:0000256" key="4">
    <source>
        <dbReference type="ARBA" id="ARBA00022692"/>
    </source>
</evidence>
<dbReference type="AlphaFoldDB" id="A0A243S1J3"/>
<keyword evidence="6 7" id="KW-0472">Membrane</keyword>
<keyword evidence="4 7" id="KW-0812">Transmembrane</keyword>
<dbReference type="PANTHER" id="PTHR43163:SF3">
    <property type="entry name" value="PEPTIDE ABC TRANSPORTER PERMEASE PROTEIN"/>
    <property type="match status" value="1"/>
</dbReference>
<keyword evidence="11" id="KW-1185">Reference proteome</keyword>
<sequence>MKPQPKPVPEPLPKPPVPKPSRSGLVRWALRRTAGALLVLLVVTVLVFAATEAAPGDAATARLGPQAPAGAVEALRARLGLDRPAPLRYLDWLGHAVRGDFGASYANGRPVGELIADRFGNSLVLGLAALAVLVPLAVGLGLWAGLRAGRRGDRIVSGTALGLAAVPEFVTGAVLMAVFAAGLGWLPAVSLLGAGQGPLDEPSMLVLPVLTLVSVCLAQNLRLVRAGVAEAARSPAVVAARLNGVPELRVAVRYVLPAGLGPAVPVLARSVAYLLGGALVAESLFGYPGLAALLVDATAGRDVPVVQAVALLGAAVAVAANLAADVAVHLLEPVRGHTR</sequence>